<keyword evidence="1" id="KW-0472">Membrane</keyword>
<feature type="non-terminal residue" evidence="2">
    <location>
        <position position="1"/>
    </location>
</feature>
<keyword evidence="1" id="KW-0812">Transmembrane</keyword>
<feature type="transmembrane region" description="Helical" evidence="1">
    <location>
        <begin position="6"/>
        <end position="23"/>
    </location>
</feature>
<dbReference type="Proteomes" id="UP000663873">
    <property type="component" value="Unassembled WGS sequence"/>
</dbReference>
<keyword evidence="4" id="KW-1185">Reference proteome</keyword>
<protein>
    <submittedName>
        <fullName evidence="2">Uncharacterized protein</fullName>
    </submittedName>
</protein>
<dbReference type="EMBL" id="CAJOBP010082834">
    <property type="protein sequence ID" value="CAF4920552.1"/>
    <property type="molecule type" value="Genomic_DNA"/>
</dbReference>
<evidence type="ECO:0000256" key="1">
    <source>
        <dbReference type="SAM" id="Phobius"/>
    </source>
</evidence>
<proteinExistence type="predicted"/>
<sequence>YGIGLGVIAFLLTIAFMGLDVYFPNISNVKTRKTIVTVFWFSYGSLASAI</sequence>
<evidence type="ECO:0000313" key="3">
    <source>
        <dbReference type="EMBL" id="CAF4920552.1"/>
    </source>
</evidence>
<organism evidence="2 4">
    <name type="scientific">Rotaria socialis</name>
    <dbReference type="NCBI Taxonomy" id="392032"/>
    <lineage>
        <taxon>Eukaryota</taxon>
        <taxon>Metazoa</taxon>
        <taxon>Spiralia</taxon>
        <taxon>Gnathifera</taxon>
        <taxon>Rotifera</taxon>
        <taxon>Eurotatoria</taxon>
        <taxon>Bdelloidea</taxon>
        <taxon>Philodinida</taxon>
        <taxon>Philodinidae</taxon>
        <taxon>Rotaria</taxon>
    </lineage>
</organism>
<reference evidence="2" key="1">
    <citation type="submission" date="2021-02" db="EMBL/GenBank/DDBJ databases">
        <authorList>
            <person name="Nowell W R."/>
        </authorList>
    </citation>
    <scope>NUCLEOTIDE SEQUENCE</scope>
</reference>
<evidence type="ECO:0000313" key="2">
    <source>
        <dbReference type="EMBL" id="CAF4920248.1"/>
    </source>
</evidence>
<dbReference type="EMBL" id="CAJOBP010082760">
    <property type="protein sequence ID" value="CAF4920248.1"/>
    <property type="molecule type" value="Genomic_DNA"/>
</dbReference>
<evidence type="ECO:0000313" key="4">
    <source>
        <dbReference type="Proteomes" id="UP000663873"/>
    </source>
</evidence>
<gene>
    <name evidence="2" type="ORF">UJA718_LOCUS46393</name>
    <name evidence="3" type="ORF">UJA718_LOCUS46409</name>
</gene>
<dbReference type="AlphaFoldDB" id="A0A821WBU3"/>
<name>A0A821WBU3_9BILA</name>
<accession>A0A821WBU3</accession>
<keyword evidence="1" id="KW-1133">Transmembrane helix</keyword>
<comment type="caution">
    <text evidence="2">The sequence shown here is derived from an EMBL/GenBank/DDBJ whole genome shotgun (WGS) entry which is preliminary data.</text>
</comment>